<keyword evidence="4" id="KW-1185">Reference proteome</keyword>
<protein>
    <recommendedName>
        <fullName evidence="5">Carboxy-cis,cis-muconate cyclase</fullName>
    </recommendedName>
</protein>
<dbReference type="GO" id="GO:0017057">
    <property type="term" value="F:6-phosphogluconolactonase activity"/>
    <property type="evidence" value="ECO:0007669"/>
    <property type="project" value="TreeGrafter"/>
</dbReference>
<accession>A0A2N3NJC9</accession>
<reference evidence="3 4" key="1">
    <citation type="journal article" date="2017" name="G3 (Bethesda)">
        <title>First Draft Genome Sequence of the Pathogenic Fungus Lomentospora prolificans (Formerly Scedosporium prolificans).</title>
        <authorList>
            <person name="Luo R."/>
            <person name="Zimin A."/>
            <person name="Workman R."/>
            <person name="Fan Y."/>
            <person name="Pertea G."/>
            <person name="Grossman N."/>
            <person name="Wear M.P."/>
            <person name="Jia B."/>
            <person name="Miller H."/>
            <person name="Casadevall A."/>
            <person name="Timp W."/>
            <person name="Zhang S.X."/>
            <person name="Salzberg S.L."/>
        </authorList>
    </citation>
    <scope>NUCLEOTIDE SEQUENCE [LARGE SCALE GENOMIC DNA]</scope>
    <source>
        <strain evidence="3 4">JHH-5317</strain>
    </source>
</reference>
<dbReference type="InterPro" id="IPR015943">
    <property type="entry name" value="WD40/YVTN_repeat-like_dom_sf"/>
</dbReference>
<sequence length="385" mass="41423">MGLVGNALRLTLGASLTQPALATVHHLVSANRFTPPKFHSIEFDDETNELTLVKTIESNNSHVWISFSHDKKTIYGSSMDNGRLASYDAATLEVTGVVETSGSCEGQNSAFNLSTKKEPYYVISGSYSSSNGCGMSVTTADDGSFDGVKQSWRYEDVSSAHGFALQEVNGTELLYTADMGTDMIWVHAIDESGNAEVLQQAALQGSGLKPRHMIIHPKGMYAYVTLEAVNSLLALKLEDSGLVAEGGDTERFPVLPEGADNAQHWSAGVDLSPNGRYLWFTTRGRGTNSGYISSFLLNEDGSVAKKMFTLETGTAGTVSSSVTAAPWSDLHVILTDAPGAYMEVWQLDEPVESESEDVTEYSTATVVARLEIEVDGCCGNALWLD</sequence>
<dbReference type="Proteomes" id="UP000233524">
    <property type="component" value="Unassembled WGS sequence"/>
</dbReference>
<dbReference type="STRING" id="41688.A0A2N3NJC9"/>
<evidence type="ECO:0008006" key="5">
    <source>
        <dbReference type="Google" id="ProtNLM"/>
    </source>
</evidence>
<comment type="caution">
    <text evidence="3">The sequence shown here is derived from an EMBL/GenBank/DDBJ whole genome shotgun (WGS) entry which is preliminary data.</text>
</comment>
<dbReference type="OrthoDB" id="1715191at2759"/>
<evidence type="ECO:0000313" key="4">
    <source>
        <dbReference type="Proteomes" id="UP000233524"/>
    </source>
</evidence>
<name>A0A2N3NJC9_9PEZI</name>
<evidence type="ECO:0000256" key="2">
    <source>
        <dbReference type="SAM" id="SignalP"/>
    </source>
</evidence>
<gene>
    <name evidence="3" type="ORF">jhhlp_000725</name>
</gene>
<dbReference type="Pfam" id="PF10282">
    <property type="entry name" value="Lactonase"/>
    <property type="match status" value="1"/>
</dbReference>
<organism evidence="3 4">
    <name type="scientific">Lomentospora prolificans</name>
    <dbReference type="NCBI Taxonomy" id="41688"/>
    <lineage>
        <taxon>Eukaryota</taxon>
        <taxon>Fungi</taxon>
        <taxon>Dikarya</taxon>
        <taxon>Ascomycota</taxon>
        <taxon>Pezizomycotina</taxon>
        <taxon>Sordariomycetes</taxon>
        <taxon>Hypocreomycetidae</taxon>
        <taxon>Microascales</taxon>
        <taxon>Microascaceae</taxon>
        <taxon>Lomentospora</taxon>
    </lineage>
</organism>
<proteinExistence type="inferred from homology"/>
<feature type="chain" id="PRO_5014600096" description="Carboxy-cis,cis-muconate cyclase" evidence="2">
    <location>
        <begin position="23"/>
        <end position="385"/>
    </location>
</feature>
<dbReference type="InterPro" id="IPR050282">
    <property type="entry name" value="Cycloisomerase_2"/>
</dbReference>
<dbReference type="SUPFAM" id="SSF75011">
    <property type="entry name" value="3-carboxy-cis,cis-mucoante lactonizing enzyme"/>
    <property type="match status" value="1"/>
</dbReference>
<evidence type="ECO:0000256" key="1">
    <source>
        <dbReference type="ARBA" id="ARBA00005564"/>
    </source>
</evidence>
<dbReference type="Gene3D" id="2.130.10.10">
    <property type="entry name" value="YVTN repeat-like/Quinoprotein amine dehydrogenase"/>
    <property type="match status" value="1"/>
</dbReference>
<keyword evidence="2" id="KW-0732">Signal</keyword>
<comment type="similarity">
    <text evidence="1">Belongs to the cycloisomerase 2 family.</text>
</comment>
<dbReference type="InterPro" id="IPR019405">
    <property type="entry name" value="Lactonase_7-beta_prop"/>
</dbReference>
<dbReference type="EMBL" id="NLAX01000003">
    <property type="protein sequence ID" value="PKS12518.1"/>
    <property type="molecule type" value="Genomic_DNA"/>
</dbReference>
<dbReference type="PANTHER" id="PTHR30344:SF4">
    <property type="entry name" value="CYCLASE, PUTATIVE (AFU_ORTHOLOGUE AFUA_6G11580)-RELATED"/>
    <property type="match status" value="1"/>
</dbReference>
<dbReference type="PANTHER" id="PTHR30344">
    <property type="entry name" value="6-PHOSPHOGLUCONOLACTONASE-RELATED"/>
    <property type="match status" value="1"/>
</dbReference>
<dbReference type="AlphaFoldDB" id="A0A2N3NJC9"/>
<evidence type="ECO:0000313" key="3">
    <source>
        <dbReference type="EMBL" id="PKS12518.1"/>
    </source>
</evidence>
<dbReference type="InParanoid" id="A0A2N3NJC9"/>
<dbReference type="VEuPathDB" id="FungiDB:jhhlp_000725"/>
<feature type="signal peptide" evidence="2">
    <location>
        <begin position="1"/>
        <end position="22"/>
    </location>
</feature>